<dbReference type="InterPro" id="IPR014710">
    <property type="entry name" value="RmlC-like_jellyroll"/>
</dbReference>
<organism evidence="5 6">
    <name type="scientific">Paenibacillus sambharensis</name>
    <dbReference type="NCBI Taxonomy" id="1803190"/>
    <lineage>
        <taxon>Bacteria</taxon>
        <taxon>Bacillati</taxon>
        <taxon>Bacillota</taxon>
        <taxon>Bacilli</taxon>
        <taxon>Bacillales</taxon>
        <taxon>Paenibacillaceae</taxon>
        <taxon>Paenibacillus</taxon>
    </lineage>
</organism>
<dbReference type="SMART" id="SM00342">
    <property type="entry name" value="HTH_ARAC"/>
    <property type="match status" value="1"/>
</dbReference>
<feature type="domain" description="HTH araC/xylS-type" evidence="4">
    <location>
        <begin position="183"/>
        <end position="281"/>
    </location>
</feature>
<dbReference type="PROSITE" id="PS00041">
    <property type="entry name" value="HTH_ARAC_FAMILY_1"/>
    <property type="match status" value="1"/>
</dbReference>
<dbReference type="EMBL" id="QKRB01000058">
    <property type="protein sequence ID" value="PZD93228.1"/>
    <property type="molecule type" value="Genomic_DNA"/>
</dbReference>
<dbReference type="SUPFAM" id="SSF46689">
    <property type="entry name" value="Homeodomain-like"/>
    <property type="match status" value="2"/>
</dbReference>
<sequence>MGEQNEWLQFDPQGSLFSLEYIERTGPFRMATDHYHNFYEMYVLLSGERRYFIRDRSYHIQPGDIVLVDKQAVHQTSDAGSPSHQRIVIYFYEAFLRQYYKNEADYLLSVFKRENPVCRLPAKARLQLDAVSERIMQELRARAPGQETAIRHAVVDLMLLAARHDEQEEAAPPLDTPLYRKMTEIAQFINSHYTEPLTLTELAGHFHISPYYLSRMFKQAIGLTLNEYLNITRIKEAEQLLKDTDMSILDVSAAVGYNNFSHFGKMFKKLTKVSPRTYRRG</sequence>
<dbReference type="Pfam" id="PF02311">
    <property type="entry name" value="AraC_binding"/>
    <property type="match status" value="1"/>
</dbReference>
<proteinExistence type="predicted"/>
<dbReference type="PANTHER" id="PTHR43280">
    <property type="entry name" value="ARAC-FAMILY TRANSCRIPTIONAL REGULATOR"/>
    <property type="match status" value="1"/>
</dbReference>
<dbReference type="RefSeq" id="WP_111149602.1">
    <property type="nucleotide sequence ID" value="NZ_QKRB01000058.1"/>
</dbReference>
<dbReference type="InterPro" id="IPR018062">
    <property type="entry name" value="HTH_AraC-typ_CS"/>
</dbReference>
<evidence type="ECO:0000256" key="3">
    <source>
        <dbReference type="ARBA" id="ARBA00023163"/>
    </source>
</evidence>
<gene>
    <name evidence="5" type="ORF">DNH61_24600</name>
</gene>
<dbReference type="Gene3D" id="2.60.120.10">
    <property type="entry name" value="Jelly Rolls"/>
    <property type="match status" value="1"/>
</dbReference>
<keyword evidence="1" id="KW-0805">Transcription regulation</keyword>
<dbReference type="OrthoDB" id="506156at2"/>
<dbReference type="InterPro" id="IPR018060">
    <property type="entry name" value="HTH_AraC"/>
</dbReference>
<dbReference type="Gene3D" id="1.10.10.60">
    <property type="entry name" value="Homeodomain-like"/>
    <property type="match status" value="2"/>
</dbReference>
<evidence type="ECO:0000256" key="2">
    <source>
        <dbReference type="ARBA" id="ARBA00023125"/>
    </source>
</evidence>
<accession>A0A2W1KZW2</accession>
<evidence type="ECO:0000313" key="5">
    <source>
        <dbReference type="EMBL" id="PZD93228.1"/>
    </source>
</evidence>
<dbReference type="GO" id="GO:0003700">
    <property type="term" value="F:DNA-binding transcription factor activity"/>
    <property type="evidence" value="ECO:0007669"/>
    <property type="project" value="InterPro"/>
</dbReference>
<dbReference type="PROSITE" id="PS01124">
    <property type="entry name" value="HTH_ARAC_FAMILY_2"/>
    <property type="match status" value="1"/>
</dbReference>
<protein>
    <submittedName>
        <fullName evidence="5">AraC family transcriptional regulator</fullName>
    </submittedName>
</protein>
<keyword evidence="6" id="KW-1185">Reference proteome</keyword>
<keyword evidence="3" id="KW-0804">Transcription</keyword>
<dbReference type="InterPro" id="IPR037923">
    <property type="entry name" value="HTH-like"/>
</dbReference>
<evidence type="ECO:0000256" key="1">
    <source>
        <dbReference type="ARBA" id="ARBA00023015"/>
    </source>
</evidence>
<dbReference type="InterPro" id="IPR009057">
    <property type="entry name" value="Homeodomain-like_sf"/>
</dbReference>
<dbReference type="PANTHER" id="PTHR43280:SF28">
    <property type="entry name" value="HTH-TYPE TRANSCRIPTIONAL ACTIVATOR RHAS"/>
    <property type="match status" value="1"/>
</dbReference>
<evidence type="ECO:0000313" key="6">
    <source>
        <dbReference type="Proteomes" id="UP000249522"/>
    </source>
</evidence>
<keyword evidence="2" id="KW-0238">DNA-binding</keyword>
<dbReference type="InterPro" id="IPR003313">
    <property type="entry name" value="AraC-bd"/>
</dbReference>
<dbReference type="AlphaFoldDB" id="A0A2W1KZW2"/>
<dbReference type="Pfam" id="PF12833">
    <property type="entry name" value="HTH_18"/>
    <property type="match status" value="1"/>
</dbReference>
<dbReference type="Proteomes" id="UP000249522">
    <property type="component" value="Unassembled WGS sequence"/>
</dbReference>
<evidence type="ECO:0000259" key="4">
    <source>
        <dbReference type="PROSITE" id="PS01124"/>
    </source>
</evidence>
<comment type="caution">
    <text evidence="5">The sequence shown here is derived from an EMBL/GenBank/DDBJ whole genome shotgun (WGS) entry which is preliminary data.</text>
</comment>
<reference evidence="5 6" key="1">
    <citation type="submission" date="2018-06" db="EMBL/GenBank/DDBJ databases">
        <title>Paenibacillus imtechensis sp. nov.</title>
        <authorList>
            <person name="Pinnaka A.K."/>
            <person name="Singh H."/>
            <person name="Kaur M."/>
        </authorList>
    </citation>
    <scope>NUCLEOTIDE SEQUENCE [LARGE SCALE GENOMIC DNA]</scope>
    <source>
        <strain evidence="5 6">SMB1</strain>
    </source>
</reference>
<dbReference type="GO" id="GO:0043565">
    <property type="term" value="F:sequence-specific DNA binding"/>
    <property type="evidence" value="ECO:0007669"/>
    <property type="project" value="InterPro"/>
</dbReference>
<name>A0A2W1KZW2_9BACL</name>
<dbReference type="SUPFAM" id="SSF51215">
    <property type="entry name" value="Regulatory protein AraC"/>
    <property type="match status" value="1"/>
</dbReference>